<evidence type="ECO:0000313" key="3">
    <source>
        <dbReference type="EMBL" id="CAB4138915.1"/>
    </source>
</evidence>
<dbReference type="CDD" id="cd19483">
    <property type="entry name" value="RecA-like_Gp4D_helicase"/>
    <property type="match status" value="1"/>
</dbReference>
<dbReference type="GO" id="GO:0043139">
    <property type="term" value="F:5'-3' DNA helicase activity"/>
    <property type="evidence" value="ECO:0007669"/>
    <property type="project" value="InterPro"/>
</dbReference>
<dbReference type="SMART" id="SM00382">
    <property type="entry name" value="AAA"/>
    <property type="match status" value="1"/>
</dbReference>
<dbReference type="GO" id="GO:0003697">
    <property type="term" value="F:single-stranded DNA binding"/>
    <property type="evidence" value="ECO:0007669"/>
    <property type="project" value="InterPro"/>
</dbReference>
<dbReference type="PANTHER" id="PTHR12873">
    <property type="entry name" value="T7-LIKE MITOCHONDRIAL DNA HELICASE"/>
    <property type="match status" value="1"/>
</dbReference>
<dbReference type="SMART" id="SM00493">
    <property type="entry name" value="TOPRIM"/>
    <property type="match status" value="1"/>
</dbReference>
<dbReference type="Gene3D" id="3.40.1360.10">
    <property type="match status" value="1"/>
</dbReference>
<dbReference type="InterPro" id="IPR048774">
    <property type="entry name" value="Helic-prim_T7_N"/>
</dbReference>
<dbReference type="InterPro" id="IPR003593">
    <property type="entry name" value="AAA+_ATPase"/>
</dbReference>
<evidence type="ECO:0000259" key="2">
    <source>
        <dbReference type="PROSITE" id="PS51199"/>
    </source>
</evidence>
<dbReference type="CDD" id="cd01029">
    <property type="entry name" value="TOPRIM_primases"/>
    <property type="match status" value="1"/>
</dbReference>
<dbReference type="PROSITE" id="PS51199">
    <property type="entry name" value="SF4_HELICASE"/>
    <property type="match status" value="1"/>
</dbReference>
<name>A0A6J5LWP9_9CAUD</name>
<reference evidence="3" key="1">
    <citation type="submission" date="2020-04" db="EMBL/GenBank/DDBJ databases">
        <authorList>
            <person name="Chiriac C."/>
            <person name="Salcher M."/>
            <person name="Ghai R."/>
            <person name="Kavagutti S V."/>
        </authorList>
    </citation>
    <scope>NUCLEOTIDE SEQUENCE</scope>
</reference>
<feature type="domain" description="Toprim" evidence="1">
    <location>
        <begin position="154"/>
        <end position="241"/>
    </location>
</feature>
<dbReference type="GO" id="GO:0005524">
    <property type="term" value="F:ATP binding"/>
    <property type="evidence" value="ECO:0007669"/>
    <property type="project" value="InterPro"/>
</dbReference>
<dbReference type="EMBL" id="LR796353">
    <property type="protein sequence ID" value="CAB4138915.1"/>
    <property type="molecule type" value="Genomic_DNA"/>
</dbReference>
<dbReference type="PROSITE" id="PS50880">
    <property type="entry name" value="TOPRIM"/>
    <property type="match status" value="1"/>
</dbReference>
<dbReference type="GO" id="GO:0006260">
    <property type="term" value="P:DNA replication"/>
    <property type="evidence" value="ECO:0007669"/>
    <property type="project" value="InterPro"/>
</dbReference>
<dbReference type="InterPro" id="IPR007694">
    <property type="entry name" value="DNA_helicase_DnaB-like_C"/>
</dbReference>
<organism evidence="3">
    <name type="scientific">uncultured Caudovirales phage</name>
    <dbReference type="NCBI Taxonomy" id="2100421"/>
    <lineage>
        <taxon>Viruses</taxon>
        <taxon>Duplodnaviria</taxon>
        <taxon>Heunggongvirae</taxon>
        <taxon>Uroviricota</taxon>
        <taxon>Caudoviricetes</taxon>
        <taxon>Peduoviridae</taxon>
        <taxon>Maltschvirus</taxon>
        <taxon>Maltschvirus maltsch</taxon>
    </lineage>
</organism>
<gene>
    <name evidence="3" type="ORF">UFOVP345_4</name>
</gene>
<accession>A0A6J5LWP9</accession>
<feature type="domain" description="SF4 helicase" evidence="2">
    <location>
        <begin position="282"/>
        <end position="546"/>
    </location>
</feature>
<dbReference type="Gene3D" id="2.20.25.180">
    <property type="match status" value="1"/>
</dbReference>
<protein>
    <submittedName>
        <fullName evidence="3">Archaeal primase DnaG/twinkle, TOPRIM domain</fullName>
    </submittedName>
</protein>
<dbReference type="InterPro" id="IPR006171">
    <property type="entry name" value="TOPRIM_dom"/>
</dbReference>
<dbReference type="Gene3D" id="3.40.50.300">
    <property type="entry name" value="P-loop containing nucleotide triphosphate hydrolases"/>
    <property type="match status" value="1"/>
</dbReference>
<dbReference type="SUPFAM" id="SSF52540">
    <property type="entry name" value="P-loop containing nucleoside triphosphate hydrolases"/>
    <property type="match status" value="1"/>
</dbReference>
<dbReference type="Pfam" id="PF03796">
    <property type="entry name" value="DnaB_C"/>
    <property type="match status" value="1"/>
</dbReference>
<dbReference type="PANTHER" id="PTHR12873:SF0">
    <property type="entry name" value="TWINKLE MTDNA HELICASE"/>
    <property type="match status" value="1"/>
</dbReference>
<dbReference type="InterPro" id="IPR034154">
    <property type="entry name" value="TOPRIM_DnaG/twinkle"/>
</dbReference>
<proteinExistence type="predicted"/>
<sequence>MRRTEESDGWVSQRLPCPACGSSDARAVNDKGWAHCFSCHRSFPPQSDGEEPVDAPVQTADRAKRSGLLAQEDLVSQAFPARGLSEEATKFFGYAASTARHPKTGEVEGCHVAPYYKDGAVVAQKLRFADKSFVLLGDGKDLPLFGMNRWSKGPRIVITEGEIDAISVAQVTGLKMPVVSVPQGAPSAAKAIAKHLEYLGRFDTVVLWLDNDEHGRKAVEEIVEILEPGKVLVVRTPEGKDANDLLRSGRAGDIVNAVYQARPFRPDNLMAGADLKDRVKTMRKDVVSFPWGFDCLDDATRGIRAGEVTLLTAGVGAGKSTVVREIQYALAMANEPCAAFRLEDSPEEAALGLVSVHMERRLHLDDGDFLATEEFSKAYDESAGKPGVYIYDNRGALDVDQMEVKVRHSVRHLGVRWVFLDNVTALMAGSATDDERKAIDAIMMSMRKLSLELKIGAIVVCHLRRPEGEKGYENGKEVTANALRGSGGLLAFSNTVVGFERNQQDQDAAHLIKARVLKCRWTGFTGVCGHLEYDRQTGRLSEAHGAHMD</sequence>
<dbReference type="InterPro" id="IPR027032">
    <property type="entry name" value="Twinkle-like"/>
</dbReference>
<dbReference type="Pfam" id="PF13155">
    <property type="entry name" value="Toprim_2"/>
    <property type="match status" value="1"/>
</dbReference>
<dbReference type="InterPro" id="IPR027417">
    <property type="entry name" value="P-loop_NTPase"/>
</dbReference>
<dbReference type="SUPFAM" id="SSF57783">
    <property type="entry name" value="Zinc beta-ribbon"/>
    <property type="match status" value="1"/>
</dbReference>
<dbReference type="Gene3D" id="2.20.25.10">
    <property type="match status" value="1"/>
</dbReference>
<dbReference type="Pfam" id="PF21268">
    <property type="entry name" value="Helic-prim_T7_N"/>
    <property type="match status" value="1"/>
</dbReference>
<evidence type="ECO:0000259" key="1">
    <source>
        <dbReference type="PROSITE" id="PS50880"/>
    </source>
</evidence>
<dbReference type="SUPFAM" id="SSF56731">
    <property type="entry name" value="DNA primase core"/>
    <property type="match status" value="1"/>
</dbReference>